<dbReference type="EMBL" id="KZ819188">
    <property type="protein sequence ID" value="PWZ03032.1"/>
    <property type="molecule type" value="Genomic_DNA"/>
</dbReference>
<dbReference type="AlphaFoldDB" id="A0A317XY33"/>
<name>A0A317XY33_9BASI</name>
<keyword evidence="2" id="KW-1185">Reference proteome</keyword>
<proteinExistence type="predicted"/>
<gene>
    <name evidence="1" type="ORF">BCV70DRAFT_10098</name>
</gene>
<sequence>MAPAPGPADVVSVRFDLATWADPERSLSALLDSFNETVPGFDHFLIRYDHCLPVLLSDQHDDVQRALAAYLCHAPYRKVTDDVQLHPFRDAVEEIAGRKTIDIKLKELMQTLVFGPSETFESVFRRPLKELLRHSPAEEIESELLEQVLLRKATQQTLNMSQQRTLIAALGSTNTTTTSTFSVQGGLSPAQLALIAVNHPMLTTEIVLRICREALDGPKSPQIESDTKSFFETLQSLAPTTKTFDLVTRLLRSNAAAPAPMHEAFLKDKTCFQTTVAHLARLYVLGPLLSNSIRHLELQESETEAQIVQEFHEQEPGLEPDRRQVDQQLDVVMAKDVATFCHFVRSLVNSALIFPPDLGSLRRQASECKSALQATNLLHEVESMEADLQSMTEATLIELKHFALRFGRYRDGTRLYSELNSLV</sequence>
<reference evidence="1 2" key="1">
    <citation type="journal article" date="2018" name="Mol. Biol. Evol.">
        <title>Broad Genomic Sampling Reveals a Smut Pathogenic Ancestry of the Fungal Clade Ustilaginomycotina.</title>
        <authorList>
            <person name="Kijpornyongpan T."/>
            <person name="Mondo S.J."/>
            <person name="Barry K."/>
            <person name="Sandor L."/>
            <person name="Lee J."/>
            <person name="Lipzen A."/>
            <person name="Pangilinan J."/>
            <person name="LaButti K."/>
            <person name="Hainaut M."/>
            <person name="Henrissat B."/>
            <person name="Grigoriev I.V."/>
            <person name="Spatafora J.W."/>
            <person name="Aime M.C."/>
        </authorList>
    </citation>
    <scope>NUCLEOTIDE SEQUENCE [LARGE SCALE GENOMIC DNA]</scope>
    <source>
        <strain evidence="1 2">MCA 3645</strain>
    </source>
</reference>
<evidence type="ECO:0008006" key="3">
    <source>
        <dbReference type="Google" id="ProtNLM"/>
    </source>
</evidence>
<organism evidence="1 2">
    <name type="scientific">Testicularia cyperi</name>
    <dbReference type="NCBI Taxonomy" id="1882483"/>
    <lineage>
        <taxon>Eukaryota</taxon>
        <taxon>Fungi</taxon>
        <taxon>Dikarya</taxon>
        <taxon>Basidiomycota</taxon>
        <taxon>Ustilaginomycotina</taxon>
        <taxon>Ustilaginomycetes</taxon>
        <taxon>Ustilaginales</taxon>
        <taxon>Anthracoideaceae</taxon>
        <taxon>Testicularia</taxon>
    </lineage>
</organism>
<dbReference type="STRING" id="1882483.A0A317XY33"/>
<dbReference type="InParanoid" id="A0A317XY33"/>
<accession>A0A317XY33</accession>
<dbReference type="OrthoDB" id="3226845at2759"/>
<evidence type="ECO:0000313" key="2">
    <source>
        <dbReference type="Proteomes" id="UP000246740"/>
    </source>
</evidence>
<dbReference type="Proteomes" id="UP000246740">
    <property type="component" value="Unassembled WGS sequence"/>
</dbReference>
<protein>
    <recommendedName>
        <fullName evidence="3">CCR4-NOT transcription complex subunit 11</fullName>
    </recommendedName>
</protein>
<evidence type="ECO:0000313" key="1">
    <source>
        <dbReference type="EMBL" id="PWZ03032.1"/>
    </source>
</evidence>